<sequence length="580" mass="63804">MKHSYILCILLHISLVVMSVVLVWLTMARKEHNITFSIDYQEIVSFWCRIVTTVFATRSAILHSTKQFCTLTEMHDQISAWGGIGAAVSILYTQVTLPSSFLRIFWICLYLSTISVLNVTTPALVSVESFNFSISTTVKTQSIPQWSTSGDRSTLLLLQNNAAFLPWIDHLDQAKKLGLSKGSLYDVMVEAYPGSEMADISAMGFNISCGYIPSVLIKEVHPESLGMPLGAGVPLYNISFPTEGLNTIVMGNTNLTANEEKSEPDKTLEKIVNPKLEVPADSIILYTQNPISDTNGKIGHAVKLPNLNVTLQFLQCSDSVVLQMGKVDTGSRKIIPNSLHPTVYKNHSSWRSYNPFPKAANSTSLLEGDYWAQILSGLDDPQILVTTSGKSFNGWGTYESIDWGSMYLMQQLGLEPSLPSDDGGPIKSSAGQLLYLHDIENAVSNLVASIFWTGGHIHPSSIAMKGIETTWNIGHIYPPILSTGNTTVERVVFAVRLNAAIGLGASMLLLILAIMFSAGTHSSNPHLSSMGFLQIIWVFEHHPELLEILEQVEDPTDYNLRAAGLVKVRLFDAIQLEQEE</sequence>
<keyword evidence="3" id="KW-1185">Reference proteome</keyword>
<evidence type="ECO:0000313" key="2">
    <source>
        <dbReference type="EMBL" id="KAJ7331076.1"/>
    </source>
</evidence>
<proteinExistence type="predicted"/>
<keyword evidence="1" id="KW-1133">Transmembrane helix</keyword>
<keyword evidence="1" id="KW-0812">Transmembrane</keyword>
<name>A0AAD6ZNU3_9AGAR</name>
<reference evidence="2" key="1">
    <citation type="submission" date="2023-03" db="EMBL/GenBank/DDBJ databases">
        <title>Massive genome expansion in bonnet fungi (Mycena s.s.) driven by repeated elements and novel gene families across ecological guilds.</title>
        <authorList>
            <consortium name="Lawrence Berkeley National Laboratory"/>
            <person name="Harder C.B."/>
            <person name="Miyauchi S."/>
            <person name="Viragh M."/>
            <person name="Kuo A."/>
            <person name="Thoen E."/>
            <person name="Andreopoulos B."/>
            <person name="Lu D."/>
            <person name="Skrede I."/>
            <person name="Drula E."/>
            <person name="Henrissat B."/>
            <person name="Morin E."/>
            <person name="Kohler A."/>
            <person name="Barry K."/>
            <person name="LaButti K."/>
            <person name="Morin E."/>
            <person name="Salamov A."/>
            <person name="Lipzen A."/>
            <person name="Mereny Z."/>
            <person name="Hegedus B."/>
            <person name="Baldrian P."/>
            <person name="Stursova M."/>
            <person name="Weitz H."/>
            <person name="Taylor A."/>
            <person name="Grigoriev I.V."/>
            <person name="Nagy L.G."/>
            <person name="Martin F."/>
            <person name="Kauserud H."/>
        </authorList>
    </citation>
    <scope>NUCLEOTIDE SEQUENCE</scope>
    <source>
        <strain evidence="2">CBHHK002</strain>
    </source>
</reference>
<evidence type="ECO:0000313" key="3">
    <source>
        <dbReference type="Proteomes" id="UP001218218"/>
    </source>
</evidence>
<protein>
    <submittedName>
        <fullName evidence="2">Uncharacterized protein</fullName>
    </submittedName>
</protein>
<dbReference type="AlphaFoldDB" id="A0AAD6ZNU3"/>
<organism evidence="2 3">
    <name type="scientific">Mycena albidolilacea</name>
    <dbReference type="NCBI Taxonomy" id="1033008"/>
    <lineage>
        <taxon>Eukaryota</taxon>
        <taxon>Fungi</taxon>
        <taxon>Dikarya</taxon>
        <taxon>Basidiomycota</taxon>
        <taxon>Agaricomycotina</taxon>
        <taxon>Agaricomycetes</taxon>
        <taxon>Agaricomycetidae</taxon>
        <taxon>Agaricales</taxon>
        <taxon>Marasmiineae</taxon>
        <taxon>Mycenaceae</taxon>
        <taxon>Mycena</taxon>
    </lineage>
</organism>
<keyword evidence="1" id="KW-0472">Membrane</keyword>
<feature type="transmembrane region" description="Helical" evidence="1">
    <location>
        <begin position="104"/>
        <end position="125"/>
    </location>
</feature>
<gene>
    <name evidence="2" type="ORF">DFH08DRAFT_940256</name>
</gene>
<feature type="transmembrane region" description="Helical" evidence="1">
    <location>
        <begin position="7"/>
        <end position="27"/>
    </location>
</feature>
<feature type="transmembrane region" description="Helical" evidence="1">
    <location>
        <begin position="78"/>
        <end position="97"/>
    </location>
</feature>
<accession>A0AAD6ZNU3</accession>
<dbReference type="Proteomes" id="UP001218218">
    <property type="component" value="Unassembled WGS sequence"/>
</dbReference>
<comment type="caution">
    <text evidence="2">The sequence shown here is derived from an EMBL/GenBank/DDBJ whole genome shotgun (WGS) entry which is preliminary data.</text>
</comment>
<evidence type="ECO:0000256" key="1">
    <source>
        <dbReference type="SAM" id="Phobius"/>
    </source>
</evidence>
<dbReference type="EMBL" id="JARIHO010000036">
    <property type="protein sequence ID" value="KAJ7331076.1"/>
    <property type="molecule type" value="Genomic_DNA"/>
</dbReference>